<gene>
    <name evidence="3" type="ORF">FA09DRAFT_363677</name>
</gene>
<comment type="similarity">
    <text evidence="1">Belongs to the cycloisomerase 2 family.</text>
</comment>
<dbReference type="OrthoDB" id="1715191at2759"/>
<evidence type="ECO:0000313" key="3">
    <source>
        <dbReference type="EMBL" id="PWN94476.1"/>
    </source>
</evidence>
<dbReference type="PANTHER" id="PTHR30344">
    <property type="entry name" value="6-PHOSPHOGLUCONOLACTONASE-RELATED"/>
    <property type="match status" value="1"/>
</dbReference>
<dbReference type="InterPro" id="IPR050282">
    <property type="entry name" value="Cycloisomerase_2"/>
</dbReference>
<name>A0A316YZK2_9BASI</name>
<dbReference type="AlphaFoldDB" id="A0A316YZK2"/>
<dbReference type="GO" id="GO:0017057">
    <property type="term" value="F:6-phosphogluconolactonase activity"/>
    <property type="evidence" value="ECO:0007669"/>
    <property type="project" value="TreeGrafter"/>
</dbReference>
<evidence type="ECO:0000256" key="1">
    <source>
        <dbReference type="ARBA" id="ARBA00005564"/>
    </source>
</evidence>
<dbReference type="PANTHER" id="PTHR30344:SF4">
    <property type="entry name" value="CYCLASE, PUTATIVE (AFU_ORTHOLOGUE AFUA_6G11580)-RELATED"/>
    <property type="match status" value="1"/>
</dbReference>
<evidence type="ECO:0000313" key="4">
    <source>
        <dbReference type="Proteomes" id="UP000245946"/>
    </source>
</evidence>
<protein>
    <submittedName>
        <fullName evidence="3">3-carboxy-cis,cis-mucoante lactonizing enzyme</fullName>
    </submittedName>
</protein>
<accession>A0A316YZK2</accession>
<dbReference type="InterPro" id="IPR011045">
    <property type="entry name" value="N2O_reductase_N"/>
</dbReference>
<dbReference type="EMBL" id="KZ819313">
    <property type="protein sequence ID" value="PWN94476.1"/>
    <property type="molecule type" value="Genomic_DNA"/>
</dbReference>
<keyword evidence="4" id="KW-1185">Reference proteome</keyword>
<proteinExistence type="inferred from homology"/>
<sequence>MSAAASSSQCPRIRHLLTGTFNSPALHLLRFDSLTRALVLLAPLPARGPHQFLCVGRSAAAPPHAVDRVYATTWAAAPEISSWALEWPLAGGGGDPHVRLLNAVPITATSSYVSVQPPAFHSLTAPGFGVAPAAGASRVLYSAGGPTGESHTLRADGSIGERIEEIVFLKGGPSALRVADKTRKALRYGSHSIDTGVNGHTYVADLGRDAILVYARDNASGKLELLHEVPTPRKGDGPRHVVPSADGRWVYSVTEHTSYVDAFEVMPDGRLEYMQTVDILPEEHEDDREQYRGDTVRISPSGTSILATTRGKTAGVRGFVRAWALHPNSVVDDPNATVGGPIGALKATFETPSSGGKANAIEWAPRYPLMASPEEQGGVDGSGEHDLAVLTDDEQGHVLVLSWDGSDLKELARVTLPGTGDDGRPEGASHAVWLS</sequence>
<dbReference type="GeneID" id="37273159"/>
<dbReference type="Gene3D" id="2.130.10.10">
    <property type="entry name" value="YVTN repeat-like/Quinoprotein amine dehydrogenase"/>
    <property type="match status" value="1"/>
</dbReference>
<dbReference type="SUPFAM" id="SSF50974">
    <property type="entry name" value="Nitrous oxide reductase, N-terminal domain"/>
    <property type="match status" value="1"/>
</dbReference>
<evidence type="ECO:0000256" key="2">
    <source>
        <dbReference type="SAM" id="MobiDB-lite"/>
    </source>
</evidence>
<dbReference type="InterPro" id="IPR019405">
    <property type="entry name" value="Lactonase_7-beta_prop"/>
</dbReference>
<dbReference type="InterPro" id="IPR015943">
    <property type="entry name" value="WD40/YVTN_repeat-like_dom_sf"/>
</dbReference>
<reference evidence="3 4" key="1">
    <citation type="journal article" date="2018" name="Mol. Biol. Evol.">
        <title>Broad Genomic Sampling Reveals a Smut Pathogenic Ancestry of the Fungal Clade Ustilaginomycotina.</title>
        <authorList>
            <person name="Kijpornyongpan T."/>
            <person name="Mondo S.J."/>
            <person name="Barry K."/>
            <person name="Sandor L."/>
            <person name="Lee J."/>
            <person name="Lipzen A."/>
            <person name="Pangilinan J."/>
            <person name="LaButti K."/>
            <person name="Hainaut M."/>
            <person name="Henrissat B."/>
            <person name="Grigoriev I.V."/>
            <person name="Spatafora J.W."/>
            <person name="Aime M.C."/>
        </authorList>
    </citation>
    <scope>NUCLEOTIDE SEQUENCE [LARGE SCALE GENOMIC DNA]</scope>
    <source>
        <strain evidence="3 4">MCA 4186</strain>
    </source>
</reference>
<dbReference type="RefSeq" id="XP_025594755.1">
    <property type="nucleotide sequence ID" value="XM_025745615.1"/>
</dbReference>
<organism evidence="3 4">
    <name type="scientific">Tilletiopsis washingtonensis</name>
    <dbReference type="NCBI Taxonomy" id="58919"/>
    <lineage>
        <taxon>Eukaryota</taxon>
        <taxon>Fungi</taxon>
        <taxon>Dikarya</taxon>
        <taxon>Basidiomycota</taxon>
        <taxon>Ustilaginomycotina</taxon>
        <taxon>Exobasidiomycetes</taxon>
        <taxon>Entylomatales</taxon>
        <taxon>Entylomatales incertae sedis</taxon>
        <taxon>Tilletiopsis</taxon>
    </lineage>
</organism>
<dbReference type="Proteomes" id="UP000245946">
    <property type="component" value="Unassembled WGS sequence"/>
</dbReference>
<feature type="region of interest" description="Disordered" evidence="2">
    <location>
        <begin position="416"/>
        <end position="435"/>
    </location>
</feature>
<dbReference type="Pfam" id="PF10282">
    <property type="entry name" value="Lactonase"/>
    <property type="match status" value="1"/>
</dbReference>